<reference evidence="1 2" key="1">
    <citation type="submission" date="2023-10" db="EMBL/GenBank/DDBJ databases">
        <title>Noviherbaspirillum sp. CPCC 100848 genome assembly.</title>
        <authorList>
            <person name="Li X.Y."/>
            <person name="Fang X.M."/>
        </authorList>
    </citation>
    <scope>NUCLEOTIDE SEQUENCE [LARGE SCALE GENOMIC DNA]</scope>
    <source>
        <strain evidence="1 2">CPCC 100848</strain>
    </source>
</reference>
<protein>
    <recommendedName>
        <fullName evidence="3">DUF937 domain-containing protein</fullName>
    </recommendedName>
</protein>
<sequence length="174" mass="18582">MSRANDVTALLQQYAAETGVRSMQKVEQDFIDIAHQVPSEAISNGLSEALDSEHTPPFDQIVGASFERGDARQRAGMLKPLLEAAGPVATRPLIEQGLSPQATGARQDDSMPVESRLASYLHPEAVQRLAFHAVQVDPAVVHRMSSLYAGDPELGKTLGGATLSVALGKLAEIR</sequence>
<dbReference type="EMBL" id="JAWIIV010000001">
    <property type="protein sequence ID" value="MEC4717917.1"/>
    <property type="molecule type" value="Genomic_DNA"/>
</dbReference>
<evidence type="ECO:0000313" key="2">
    <source>
        <dbReference type="Proteomes" id="UP001352263"/>
    </source>
</evidence>
<comment type="caution">
    <text evidence="1">The sequence shown here is derived from an EMBL/GenBank/DDBJ whole genome shotgun (WGS) entry which is preliminary data.</text>
</comment>
<gene>
    <name evidence="1" type="ORF">RY831_02030</name>
</gene>
<dbReference type="RefSeq" id="WP_326504662.1">
    <property type="nucleotide sequence ID" value="NZ_JAWIIV010000001.1"/>
</dbReference>
<proteinExistence type="predicted"/>
<accession>A0ABU6J2T4</accession>
<keyword evidence="2" id="KW-1185">Reference proteome</keyword>
<evidence type="ECO:0000313" key="1">
    <source>
        <dbReference type="EMBL" id="MEC4717917.1"/>
    </source>
</evidence>
<organism evidence="1 2">
    <name type="scientific">Noviherbaspirillum album</name>
    <dbReference type="NCBI Taxonomy" id="3080276"/>
    <lineage>
        <taxon>Bacteria</taxon>
        <taxon>Pseudomonadati</taxon>
        <taxon>Pseudomonadota</taxon>
        <taxon>Betaproteobacteria</taxon>
        <taxon>Burkholderiales</taxon>
        <taxon>Oxalobacteraceae</taxon>
        <taxon>Noviherbaspirillum</taxon>
    </lineage>
</organism>
<dbReference type="Proteomes" id="UP001352263">
    <property type="component" value="Unassembled WGS sequence"/>
</dbReference>
<evidence type="ECO:0008006" key="3">
    <source>
        <dbReference type="Google" id="ProtNLM"/>
    </source>
</evidence>
<name>A0ABU6J2T4_9BURK</name>